<dbReference type="InterPro" id="IPR001650">
    <property type="entry name" value="Helicase_C-like"/>
</dbReference>
<proteinExistence type="predicted"/>
<dbReference type="EMBL" id="CAJNNV010003698">
    <property type="protein sequence ID" value="CAE8589441.1"/>
    <property type="molecule type" value="Genomic_DNA"/>
</dbReference>
<feature type="domain" description="Helicase C-terminal" evidence="1">
    <location>
        <begin position="161"/>
        <end position="327"/>
    </location>
</feature>
<dbReference type="Gene3D" id="6.10.140.530">
    <property type="match status" value="7"/>
</dbReference>
<dbReference type="OrthoDB" id="16911at2759"/>
<dbReference type="SUPFAM" id="SSF52540">
    <property type="entry name" value="P-loop containing nucleoside triphosphate hydrolases"/>
    <property type="match status" value="2"/>
</dbReference>
<accession>A0A813DVI1</accession>
<dbReference type="PROSITE" id="PS51194">
    <property type="entry name" value="HELICASE_CTER"/>
    <property type="match status" value="1"/>
</dbReference>
<dbReference type="InterPro" id="IPR027417">
    <property type="entry name" value="P-loop_NTPase"/>
</dbReference>
<gene>
    <name evidence="2" type="ORF">PGLA1383_LOCUS8200</name>
</gene>
<protein>
    <recommendedName>
        <fullName evidence="1">Helicase C-terminal domain-containing protein</fullName>
    </recommendedName>
</protein>
<dbReference type="SMART" id="SM00490">
    <property type="entry name" value="HELICc"/>
    <property type="match status" value="1"/>
</dbReference>
<comment type="caution">
    <text evidence="2">The sequence shown here is derived from an EMBL/GenBank/DDBJ whole genome shotgun (WGS) entry which is preliminary data.</text>
</comment>
<dbReference type="Pfam" id="PF03457">
    <property type="entry name" value="HA"/>
    <property type="match status" value="7"/>
</dbReference>
<evidence type="ECO:0000313" key="2">
    <source>
        <dbReference type="EMBL" id="CAE8589441.1"/>
    </source>
</evidence>
<sequence length="867" mass="97951">MARWEELAEAAQRRYSANEVQAWRLRARDWAEQQPGNDVDSTLNSTSPRWPHQEACLRACRQFLVSGPQQRDFFVQIATGGGKSLIMADLLAELDEGGRACVIVPKLDLMEQVAQLLEAMALPGISRVGTGYTPDMDARIFVISDYTVLVPFMTAGDPKPSLVQLIQDLPAARRILAFCNTVHEAKQFAQLLNAAGVPAGHYNGCTAGSQRTRILGDFEHGPSRGGLRVLVTVEVLSEGVDLPMADTCLFVEPRKGLRLRQCVGRVLRRHPQKVDALVVSPPIIQEADGGLQADGELVRLLSELAGADDEFRRSLAQNSFGRVSIVDQRINRIDDSPSLSQAKAATLLSTKVYPRALSSYLTADAQWKLGLAQLIRYKKSHGHCRVPRRHRTGSDFGLGSWVSTQRSARQAHKLTVQLVDQLDSLAFVWDLGQHSWEQSFQRLNAYKHEHGHTAAPRSYVDDDGFNLGSWVVNQRWGQGTGRLEPEQIEQLDLLGFVWDLGQDSWAQSLQRLKVYKHEHGHTAVPGSYVADDGFKLGSWVYNQRRTRTGQRSGRWDPKRIEQLELLGFVWDLGQHSWEQSFQRLNAYKHEHGHTAAPRSYVADDGFKLGSWVHTQRQARKGQGTGRLEPEQIEQLDLLGFVWDLGQDSWAQSLQRLKVYKHEHGHTAVPGSYVADDGFKLGSWVYNQRRTRTGQRSGRWDPKRIEQLELLGFVWDLGQHSWEQSFQRLNAYKHEHGHTAAPRSYVADDGFKLGSWVHTQRQARKGQGTGRLEPEQIEQLDLLGFVWDLGQDSWAQSLQRLKVYKHEHGHTAVPGSYVADDGFKLGSWVYNQRRTRTGQRSGRWDPKRIEQLELLGFSWGKPRPSSDS</sequence>
<dbReference type="PANTHER" id="PTHR33418">
    <property type="entry name" value="HELICASE-ASSOCIATED"/>
    <property type="match status" value="1"/>
</dbReference>
<dbReference type="InterPro" id="IPR006935">
    <property type="entry name" value="Helicase/UvrB_N"/>
</dbReference>
<evidence type="ECO:0000259" key="1">
    <source>
        <dbReference type="PROSITE" id="PS51194"/>
    </source>
</evidence>
<dbReference type="InterPro" id="IPR005114">
    <property type="entry name" value="Helicase_assoc"/>
</dbReference>
<reference evidence="2" key="1">
    <citation type="submission" date="2021-02" db="EMBL/GenBank/DDBJ databases">
        <authorList>
            <person name="Dougan E. K."/>
            <person name="Rhodes N."/>
            <person name="Thang M."/>
            <person name="Chan C."/>
        </authorList>
    </citation>
    <scope>NUCLEOTIDE SEQUENCE</scope>
</reference>
<name>A0A813DVI1_POLGL</name>
<evidence type="ECO:0000313" key="3">
    <source>
        <dbReference type="Proteomes" id="UP000654075"/>
    </source>
</evidence>
<dbReference type="AlphaFoldDB" id="A0A813DVI1"/>
<dbReference type="GO" id="GO:0003677">
    <property type="term" value="F:DNA binding"/>
    <property type="evidence" value="ECO:0007669"/>
    <property type="project" value="InterPro"/>
</dbReference>
<keyword evidence="3" id="KW-1185">Reference proteome</keyword>
<dbReference type="Pfam" id="PF04851">
    <property type="entry name" value="ResIII"/>
    <property type="match status" value="1"/>
</dbReference>
<dbReference type="Proteomes" id="UP000654075">
    <property type="component" value="Unassembled WGS sequence"/>
</dbReference>
<dbReference type="OMA" id="HEHGHTA"/>
<dbReference type="Pfam" id="PF00271">
    <property type="entry name" value="Helicase_C"/>
    <property type="match status" value="1"/>
</dbReference>
<organism evidence="2 3">
    <name type="scientific">Polarella glacialis</name>
    <name type="common">Dinoflagellate</name>
    <dbReference type="NCBI Taxonomy" id="89957"/>
    <lineage>
        <taxon>Eukaryota</taxon>
        <taxon>Sar</taxon>
        <taxon>Alveolata</taxon>
        <taxon>Dinophyceae</taxon>
        <taxon>Suessiales</taxon>
        <taxon>Suessiaceae</taxon>
        <taxon>Polarella</taxon>
    </lineage>
</organism>
<dbReference type="GO" id="GO:0005524">
    <property type="term" value="F:ATP binding"/>
    <property type="evidence" value="ECO:0007669"/>
    <property type="project" value="InterPro"/>
</dbReference>
<dbReference type="GO" id="GO:0016787">
    <property type="term" value="F:hydrolase activity"/>
    <property type="evidence" value="ECO:0007669"/>
    <property type="project" value="InterPro"/>
</dbReference>
<dbReference type="PANTHER" id="PTHR33418:SF1">
    <property type="entry name" value="HELICASE-ASSOCIATED DOMAIN-CONTAINING PROTEIN"/>
    <property type="match status" value="1"/>
</dbReference>
<dbReference type="Gene3D" id="3.40.50.300">
    <property type="entry name" value="P-loop containing nucleotide triphosphate hydrolases"/>
    <property type="match status" value="2"/>
</dbReference>